<proteinExistence type="inferred from homology"/>
<evidence type="ECO:0000313" key="6">
    <source>
        <dbReference type="Proteomes" id="UP000729402"/>
    </source>
</evidence>
<keyword evidence="3" id="KW-0539">Nucleus</keyword>
<feature type="region of interest" description="Disordered" evidence="4">
    <location>
        <begin position="81"/>
        <end position="163"/>
    </location>
</feature>
<dbReference type="GO" id="GO:0010112">
    <property type="term" value="P:regulation of systemic acquired resistance"/>
    <property type="evidence" value="ECO:0007669"/>
    <property type="project" value="InterPro"/>
</dbReference>
<dbReference type="AlphaFoldDB" id="A0A8J5SW43"/>
<dbReference type="EMBL" id="JAAALK010000284">
    <property type="protein sequence ID" value="KAG8067870.1"/>
    <property type="molecule type" value="Genomic_DNA"/>
</dbReference>
<gene>
    <name evidence="5" type="ORF">GUJ93_ZPchr0005g16107</name>
</gene>
<reference evidence="5" key="1">
    <citation type="journal article" date="2021" name="bioRxiv">
        <title>Whole Genome Assembly and Annotation of Northern Wild Rice, Zizania palustris L., Supports a Whole Genome Duplication in the Zizania Genus.</title>
        <authorList>
            <person name="Haas M."/>
            <person name="Kono T."/>
            <person name="Macchietto M."/>
            <person name="Millas R."/>
            <person name="McGilp L."/>
            <person name="Shao M."/>
            <person name="Duquette J."/>
            <person name="Hirsch C.N."/>
            <person name="Kimball J."/>
        </authorList>
    </citation>
    <scope>NUCLEOTIDE SEQUENCE</scope>
    <source>
        <tissue evidence="5">Fresh leaf tissue</tissue>
    </source>
</reference>
<feature type="compositionally biased region" description="Low complexity" evidence="4">
    <location>
        <begin position="81"/>
        <end position="94"/>
    </location>
</feature>
<dbReference type="OrthoDB" id="695514at2759"/>
<dbReference type="Pfam" id="PF15699">
    <property type="entry name" value="NPR1_interact"/>
    <property type="match status" value="1"/>
</dbReference>
<comment type="caution">
    <text evidence="5">The sequence shown here is derived from an EMBL/GenBank/DDBJ whole genome shotgun (WGS) entry which is preliminary data.</text>
</comment>
<evidence type="ECO:0000256" key="1">
    <source>
        <dbReference type="ARBA" id="ARBA00004123"/>
    </source>
</evidence>
<accession>A0A8J5SW43</accession>
<evidence type="ECO:0000256" key="2">
    <source>
        <dbReference type="ARBA" id="ARBA00009937"/>
    </source>
</evidence>
<sequence>MDAKTAASGGEEAVALPNATPSSSSSPRAPAPVGGQQGSAAPPLPAGGAGAGEDEQRQDGEMERFYALLANVRAMRGMYRSSGAGASADSAGADGATGGNADGGGERKRARRANLPWRPVFRMEDFADVPAGKGGGATSRSVVRALPAKQPANEADNDDGRGT</sequence>
<dbReference type="PANTHER" id="PTHR33669">
    <property type="entry name" value="PROTEIN NEGATIVE REGULATOR OF RESISTANCE"/>
    <property type="match status" value="1"/>
</dbReference>
<dbReference type="GO" id="GO:0005634">
    <property type="term" value="C:nucleus"/>
    <property type="evidence" value="ECO:0007669"/>
    <property type="project" value="UniProtKB-SubCell"/>
</dbReference>
<comment type="similarity">
    <text evidence="2">Belongs to the NPR1-interactor family.</text>
</comment>
<organism evidence="5 6">
    <name type="scientific">Zizania palustris</name>
    <name type="common">Northern wild rice</name>
    <dbReference type="NCBI Taxonomy" id="103762"/>
    <lineage>
        <taxon>Eukaryota</taxon>
        <taxon>Viridiplantae</taxon>
        <taxon>Streptophyta</taxon>
        <taxon>Embryophyta</taxon>
        <taxon>Tracheophyta</taxon>
        <taxon>Spermatophyta</taxon>
        <taxon>Magnoliopsida</taxon>
        <taxon>Liliopsida</taxon>
        <taxon>Poales</taxon>
        <taxon>Poaceae</taxon>
        <taxon>BOP clade</taxon>
        <taxon>Oryzoideae</taxon>
        <taxon>Oryzeae</taxon>
        <taxon>Zizaniinae</taxon>
        <taxon>Zizania</taxon>
    </lineage>
</organism>
<name>A0A8J5SW43_ZIZPA</name>
<feature type="compositionally biased region" description="Low complexity" evidence="4">
    <location>
        <begin position="15"/>
        <end position="41"/>
    </location>
</feature>
<feature type="compositionally biased region" description="Basic and acidic residues" evidence="4">
    <location>
        <begin position="54"/>
        <end position="63"/>
    </location>
</feature>
<reference evidence="5" key="2">
    <citation type="submission" date="2021-02" db="EMBL/GenBank/DDBJ databases">
        <authorList>
            <person name="Kimball J.A."/>
            <person name="Haas M.W."/>
            <person name="Macchietto M."/>
            <person name="Kono T."/>
            <person name="Duquette J."/>
            <person name="Shao M."/>
        </authorList>
    </citation>
    <scope>NUCLEOTIDE SEQUENCE</scope>
    <source>
        <tissue evidence="5">Fresh leaf tissue</tissue>
    </source>
</reference>
<feature type="region of interest" description="Disordered" evidence="4">
    <location>
        <begin position="1"/>
        <end position="63"/>
    </location>
</feature>
<evidence type="ECO:0000256" key="4">
    <source>
        <dbReference type="SAM" id="MobiDB-lite"/>
    </source>
</evidence>
<keyword evidence="6" id="KW-1185">Reference proteome</keyword>
<evidence type="ECO:0000256" key="3">
    <source>
        <dbReference type="ARBA" id="ARBA00023242"/>
    </source>
</evidence>
<dbReference type="Proteomes" id="UP000729402">
    <property type="component" value="Unassembled WGS sequence"/>
</dbReference>
<evidence type="ECO:0000313" key="5">
    <source>
        <dbReference type="EMBL" id="KAG8067870.1"/>
    </source>
</evidence>
<comment type="subcellular location">
    <subcellularLocation>
        <location evidence="1">Nucleus</location>
    </subcellularLocation>
</comment>
<protein>
    <submittedName>
        <fullName evidence="5">Uncharacterized protein</fullName>
    </submittedName>
</protein>
<dbReference type="PANTHER" id="PTHR33669:SF4">
    <property type="entry name" value="NRR REPRESSOR HOMOLOG 2"/>
    <property type="match status" value="1"/>
</dbReference>
<dbReference type="InterPro" id="IPR031425">
    <property type="entry name" value="NPR1/NH1-interacting"/>
</dbReference>